<name>A0A380HLY2_STASA</name>
<dbReference type="Proteomes" id="UP000254707">
    <property type="component" value="Unassembled WGS sequence"/>
</dbReference>
<evidence type="ECO:0008006" key="3">
    <source>
        <dbReference type="Google" id="ProtNLM"/>
    </source>
</evidence>
<evidence type="ECO:0000313" key="2">
    <source>
        <dbReference type="Proteomes" id="UP000254707"/>
    </source>
</evidence>
<accession>A0A380HLY2</accession>
<evidence type="ECO:0000313" key="1">
    <source>
        <dbReference type="EMBL" id="SUM82612.1"/>
    </source>
</evidence>
<sequence>MQVDINHPVIVISASLKFFQLQTVSGQLILLDDRIIFKSLETMQIGNIKETFLFTDIKSLKTGFSLSPFRITIMDHDGETWIFDQVHRKDAKKFVELYHAIT</sequence>
<proteinExistence type="predicted"/>
<dbReference type="AlphaFoldDB" id="A0A380HLY2"/>
<dbReference type="RefSeq" id="WP_115340512.1">
    <property type="nucleotide sequence ID" value="NZ_UHED01000001.1"/>
</dbReference>
<gene>
    <name evidence="1" type="ORF">NCTC7688_01158</name>
</gene>
<organism evidence="1 2">
    <name type="scientific">Staphylococcus saprophyticus</name>
    <dbReference type="NCBI Taxonomy" id="29385"/>
    <lineage>
        <taxon>Bacteria</taxon>
        <taxon>Bacillati</taxon>
        <taxon>Bacillota</taxon>
        <taxon>Bacilli</taxon>
        <taxon>Bacillales</taxon>
        <taxon>Staphylococcaceae</taxon>
        <taxon>Staphylococcus</taxon>
    </lineage>
</organism>
<dbReference type="EMBL" id="UHED01000001">
    <property type="protein sequence ID" value="SUM82612.1"/>
    <property type="molecule type" value="Genomic_DNA"/>
</dbReference>
<protein>
    <recommendedName>
        <fullName evidence="3">YokE-like PH domain-containing protein</fullName>
    </recommendedName>
</protein>
<reference evidence="1 2" key="1">
    <citation type="submission" date="2018-06" db="EMBL/GenBank/DDBJ databases">
        <authorList>
            <consortium name="Pathogen Informatics"/>
            <person name="Doyle S."/>
        </authorList>
    </citation>
    <scope>NUCLEOTIDE SEQUENCE [LARGE SCALE GENOMIC DNA]</scope>
    <source>
        <strain evidence="1 2">NCTC7688</strain>
    </source>
</reference>